<comment type="cofactor">
    <cofactor evidence="5">
        <name>Zn(2+)</name>
        <dbReference type="ChEBI" id="CHEBI:29105"/>
    </cofactor>
    <text evidence="5">Binds 1 zinc ion per subunit.</text>
</comment>
<accession>A0A8J2RRX5</accession>
<dbReference type="EMBL" id="CAKKLH010000286">
    <property type="protein sequence ID" value="CAH0108572.1"/>
    <property type="molecule type" value="Genomic_DNA"/>
</dbReference>
<evidence type="ECO:0000256" key="3">
    <source>
        <dbReference type="ARBA" id="ARBA00023002"/>
    </source>
</evidence>
<reference evidence="7" key="1">
    <citation type="submission" date="2021-11" db="EMBL/GenBank/DDBJ databases">
        <authorList>
            <person name="Schell T."/>
        </authorList>
    </citation>
    <scope>NUCLEOTIDE SEQUENCE</scope>
    <source>
        <strain evidence="7">M5</strain>
    </source>
</reference>
<keyword evidence="3 5" id="KW-0560">Oxidoreductase</keyword>
<dbReference type="GO" id="GO:0033743">
    <property type="term" value="F:peptide-methionine (R)-S-oxide reductase activity"/>
    <property type="evidence" value="ECO:0007669"/>
    <property type="project" value="UniProtKB-EC"/>
</dbReference>
<dbReference type="InterPro" id="IPR002579">
    <property type="entry name" value="Met_Sox_Rdtase_MsrB_dom"/>
</dbReference>
<comment type="caution">
    <text evidence="7">The sequence shown here is derived from an EMBL/GenBank/DDBJ whole genome shotgun (WGS) entry which is preliminary data.</text>
</comment>
<dbReference type="InterPro" id="IPR011057">
    <property type="entry name" value="Mss4-like_sf"/>
</dbReference>
<dbReference type="EC" id="1.8.4.12" evidence="2 5"/>
<dbReference type="GO" id="GO:0030091">
    <property type="term" value="P:protein repair"/>
    <property type="evidence" value="ECO:0007669"/>
    <property type="project" value="InterPro"/>
</dbReference>
<dbReference type="PROSITE" id="PS51790">
    <property type="entry name" value="MSRB"/>
    <property type="match status" value="1"/>
</dbReference>
<sequence length="177" mass="19619">MLSLAITRIVRPGKIVRLYERVASAAVIWSVSSTHVTRNMSCQGKGSCQDLQKKLTPQQFKVTQEKGTEIAFTGNFYDHHEKGTYTCVCCDSPLFSSDTKYDSGSGWPSFYKTLELSPSVESVERISDVSHGMIRVEVVCRNCKAHLGHVFDDGPRPTGERFCINSASLSFVGSENK</sequence>
<dbReference type="NCBIfam" id="TIGR00357">
    <property type="entry name" value="peptide-methionine (R)-S-oxide reductase MsrB"/>
    <property type="match status" value="1"/>
</dbReference>
<organism evidence="7 8">
    <name type="scientific">Daphnia galeata</name>
    <dbReference type="NCBI Taxonomy" id="27404"/>
    <lineage>
        <taxon>Eukaryota</taxon>
        <taxon>Metazoa</taxon>
        <taxon>Ecdysozoa</taxon>
        <taxon>Arthropoda</taxon>
        <taxon>Crustacea</taxon>
        <taxon>Branchiopoda</taxon>
        <taxon>Diplostraca</taxon>
        <taxon>Cladocera</taxon>
        <taxon>Anomopoda</taxon>
        <taxon>Daphniidae</taxon>
        <taxon>Daphnia</taxon>
    </lineage>
</organism>
<proteinExistence type="inferred from homology"/>
<dbReference type="PANTHER" id="PTHR10173">
    <property type="entry name" value="METHIONINE SULFOXIDE REDUCTASE"/>
    <property type="match status" value="1"/>
</dbReference>
<evidence type="ECO:0000313" key="7">
    <source>
        <dbReference type="EMBL" id="CAH0108572.1"/>
    </source>
</evidence>
<protein>
    <recommendedName>
        <fullName evidence="2 5">Peptide-methionine (R)-S-oxide reductase</fullName>
        <ecNumber evidence="2 5">1.8.4.12</ecNumber>
    </recommendedName>
</protein>
<keyword evidence="5" id="KW-0479">Metal-binding</keyword>
<dbReference type="SUPFAM" id="SSF51316">
    <property type="entry name" value="Mss4-like"/>
    <property type="match status" value="1"/>
</dbReference>
<gene>
    <name evidence="7" type="ORF">DGAL_LOCUS11968</name>
</gene>
<dbReference type="OrthoDB" id="44061at2759"/>
<name>A0A8J2RRX5_9CRUS</name>
<dbReference type="GO" id="GO:0006979">
    <property type="term" value="P:response to oxidative stress"/>
    <property type="evidence" value="ECO:0007669"/>
    <property type="project" value="InterPro"/>
</dbReference>
<dbReference type="Proteomes" id="UP000789390">
    <property type="component" value="Unassembled WGS sequence"/>
</dbReference>
<evidence type="ECO:0000256" key="5">
    <source>
        <dbReference type="RuleBase" id="RU365044"/>
    </source>
</evidence>
<keyword evidence="8" id="KW-1185">Reference proteome</keyword>
<evidence type="ECO:0000256" key="4">
    <source>
        <dbReference type="ARBA" id="ARBA00048488"/>
    </source>
</evidence>
<dbReference type="Pfam" id="PF01641">
    <property type="entry name" value="SelR"/>
    <property type="match status" value="1"/>
</dbReference>
<evidence type="ECO:0000259" key="6">
    <source>
        <dbReference type="PROSITE" id="PS51790"/>
    </source>
</evidence>
<comment type="catalytic activity">
    <reaction evidence="4 5">
        <text>L-methionyl-[protein] + [thioredoxin]-disulfide + H2O = L-methionyl-(R)-S-oxide-[protein] + [thioredoxin]-dithiol</text>
        <dbReference type="Rhea" id="RHEA:24164"/>
        <dbReference type="Rhea" id="RHEA-COMP:10698"/>
        <dbReference type="Rhea" id="RHEA-COMP:10700"/>
        <dbReference type="Rhea" id="RHEA-COMP:12313"/>
        <dbReference type="Rhea" id="RHEA-COMP:12314"/>
        <dbReference type="ChEBI" id="CHEBI:15377"/>
        <dbReference type="ChEBI" id="CHEBI:16044"/>
        <dbReference type="ChEBI" id="CHEBI:29950"/>
        <dbReference type="ChEBI" id="CHEBI:45764"/>
        <dbReference type="ChEBI" id="CHEBI:50058"/>
        <dbReference type="EC" id="1.8.4.12"/>
    </reaction>
</comment>
<keyword evidence="5" id="KW-0862">Zinc</keyword>
<evidence type="ECO:0000256" key="2">
    <source>
        <dbReference type="ARBA" id="ARBA00012499"/>
    </source>
</evidence>
<dbReference type="PANTHER" id="PTHR10173:SF52">
    <property type="entry name" value="METHIONINE-R-SULFOXIDE REDUCTASE B1"/>
    <property type="match status" value="1"/>
</dbReference>
<dbReference type="Gene3D" id="2.170.150.20">
    <property type="entry name" value="Peptide methionine sulfoxide reductase"/>
    <property type="match status" value="1"/>
</dbReference>
<dbReference type="InterPro" id="IPR028427">
    <property type="entry name" value="Met_Sox_Rdtase_MsrB"/>
</dbReference>
<dbReference type="GO" id="GO:0046872">
    <property type="term" value="F:metal ion binding"/>
    <property type="evidence" value="ECO:0007669"/>
    <property type="project" value="UniProtKB-KW"/>
</dbReference>
<evidence type="ECO:0000313" key="8">
    <source>
        <dbReference type="Proteomes" id="UP000789390"/>
    </source>
</evidence>
<comment type="function">
    <text evidence="5">Methionine-sulfoxide reductase that specifically reduces methionine (R)-sulfoxide back to methionine. While in many cases methionine oxidation is the result of random oxidation following oxidative stress, methionine oxidation is also a post-translational modification that takes place on specific residues.</text>
</comment>
<comment type="similarity">
    <text evidence="1 5">Belongs to the MsrB Met sulfoxide reductase family.</text>
</comment>
<dbReference type="GO" id="GO:0005737">
    <property type="term" value="C:cytoplasm"/>
    <property type="evidence" value="ECO:0007669"/>
    <property type="project" value="TreeGrafter"/>
</dbReference>
<feature type="domain" description="MsrB" evidence="6">
    <location>
        <begin position="48"/>
        <end position="174"/>
    </location>
</feature>
<dbReference type="AlphaFoldDB" id="A0A8J2RRX5"/>
<dbReference type="FunFam" id="2.170.150.20:FF:000016">
    <property type="entry name" value="Peptide-methionine (R)-S-oxide reductase"/>
    <property type="match status" value="1"/>
</dbReference>
<evidence type="ECO:0000256" key="1">
    <source>
        <dbReference type="ARBA" id="ARBA00007174"/>
    </source>
</evidence>